<proteinExistence type="predicted"/>
<keyword evidence="1" id="KW-0472">Membrane</keyword>
<accession>A0ABS9ULY1</accession>
<feature type="transmembrane region" description="Helical" evidence="1">
    <location>
        <begin position="49"/>
        <end position="66"/>
    </location>
</feature>
<evidence type="ECO:0000256" key="1">
    <source>
        <dbReference type="SAM" id="Phobius"/>
    </source>
</evidence>
<dbReference type="EMBL" id="JAKZGS010000002">
    <property type="protein sequence ID" value="MCH7397180.1"/>
    <property type="molecule type" value="Genomic_DNA"/>
</dbReference>
<feature type="transmembrane region" description="Helical" evidence="1">
    <location>
        <begin position="114"/>
        <end position="131"/>
    </location>
</feature>
<dbReference type="Proteomes" id="UP001165488">
    <property type="component" value="Unassembled WGS sequence"/>
</dbReference>
<keyword evidence="1" id="KW-0812">Transmembrane</keyword>
<keyword evidence="3" id="KW-1185">Reference proteome</keyword>
<evidence type="ECO:0000313" key="2">
    <source>
        <dbReference type="EMBL" id="MCH7397180.1"/>
    </source>
</evidence>
<feature type="transmembrane region" description="Helical" evidence="1">
    <location>
        <begin position="18"/>
        <end position="37"/>
    </location>
</feature>
<sequence>MENDKIIHVPLLNKRWNIFAYFLYPAPVFVLVILFLLKIRLTGEGVADLIYSFWAMGSIIMILTAVDKEDEMIKHFRLQAFQTGFYWLVWGLGLLIVVHLLGNFTNELISGPKISAPLVMFLLSTYVLGALKYQIWKSNRIDEKHSK</sequence>
<gene>
    <name evidence="2" type="ORF">MM236_04230</name>
</gene>
<evidence type="ECO:0000313" key="3">
    <source>
        <dbReference type="Proteomes" id="UP001165488"/>
    </source>
</evidence>
<reference evidence="2" key="1">
    <citation type="submission" date="2022-03" db="EMBL/GenBank/DDBJ databases">
        <title>De novo assembled genomes of Belliella spp. (Cyclobacteriaceae) strains.</title>
        <authorList>
            <person name="Szabo A."/>
            <person name="Korponai K."/>
            <person name="Felfoldi T."/>
        </authorList>
    </citation>
    <scope>NUCLEOTIDE SEQUENCE</scope>
    <source>
        <strain evidence="2">DSM 107340</strain>
    </source>
</reference>
<comment type="caution">
    <text evidence="2">The sequence shown here is derived from an EMBL/GenBank/DDBJ whole genome shotgun (WGS) entry which is preliminary data.</text>
</comment>
<organism evidence="2 3">
    <name type="scientific">Belliella calami</name>
    <dbReference type="NCBI Taxonomy" id="2923436"/>
    <lineage>
        <taxon>Bacteria</taxon>
        <taxon>Pseudomonadati</taxon>
        <taxon>Bacteroidota</taxon>
        <taxon>Cytophagia</taxon>
        <taxon>Cytophagales</taxon>
        <taxon>Cyclobacteriaceae</taxon>
        <taxon>Belliella</taxon>
    </lineage>
</organism>
<feature type="transmembrane region" description="Helical" evidence="1">
    <location>
        <begin position="78"/>
        <end position="102"/>
    </location>
</feature>
<protein>
    <submittedName>
        <fullName evidence="2">Uncharacterized protein</fullName>
    </submittedName>
</protein>
<keyword evidence="1" id="KW-1133">Transmembrane helix</keyword>
<dbReference type="RefSeq" id="WP_241273681.1">
    <property type="nucleotide sequence ID" value="NZ_JAKZGS010000002.1"/>
</dbReference>
<name>A0ABS9ULY1_9BACT</name>